<evidence type="ECO:0000256" key="3">
    <source>
        <dbReference type="SAM" id="MobiDB-lite"/>
    </source>
</evidence>
<dbReference type="EMBL" id="JAXOVC010000015">
    <property type="protein sequence ID" value="KAK4494032.1"/>
    <property type="molecule type" value="Genomic_DNA"/>
</dbReference>
<feature type="compositionally biased region" description="Polar residues" evidence="3">
    <location>
        <begin position="685"/>
        <end position="695"/>
    </location>
</feature>
<feature type="region of interest" description="Disordered" evidence="3">
    <location>
        <begin position="344"/>
        <end position="406"/>
    </location>
</feature>
<dbReference type="Proteomes" id="UP001305779">
    <property type="component" value="Unassembled WGS sequence"/>
</dbReference>
<proteinExistence type="predicted"/>
<feature type="compositionally biased region" description="Basic and acidic residues" evidence="3">
    <location>
        <begin position="663"/>
        <end position="673"/>
    </location>
</feature>
<dbReference type="PANTHER" id="PTHR47942:SF105">
    <property type="entry name" value="ATPASE EXPRESSION PROTEIN 3"/>
    <property type="match status" value="1"/>
</dbReference>
<feature type="compositionally biased region" description="Basic and acidic residues" evidence="3">
    <location>
        <begin position="696"/>
        <end position="722"/>
    </location>
</feature>
<evidence type="ECO:0000313" key="5">
    <source>
        <dbReference type="Proteomes" id="UP001305779"/>
    </source>
</evidence>
<dbReference type="Gene3D" id="1.25.40.10">
    <property type="entry name" value="Tetratricopeptide repeat domain"/>
    <property type="match status" value="2"/>
</dbReference>
<dbReference type="InterPro" id="IPR051222">
    <property type="entry name" value="PPR/CCM1_RNA-binding"/>
</dbReference>
<keyword evidence="5" id="KW-1185">Reference proteome</keyword>
<sequence>MLECRACVQRCIRSIAGDEVLLQSIRRPLLLTPHLANRPPRRRVATAAPVRNDESQDALSAHFGDANTNKSNKLSLAKSSKSSDDKAIRKELEWLKDPVKLAEHVHYTLREKKIEKAINLCRIASKSMTCIVAWNHVIDWHIKNQRVNAAIDIYNEMKKRGQFPDSYTYMLLFRSVPLEKSHELKDFHGQMANKAVAIYNSMSSPTSRVKPSIMHTNAVLRLCSLARNMDLLWSVASQIPESGPGSADHITYNILLAAIRFGAMGPGTGELVYVEQVAENRNQAVSEGRRIWQEVIPRWRSGEVIIDAALVRSMAKLLTFSKRMEDWDDVLNLVQQTTNIQRLIPPLGSPERKTEHVPAANEEQQDVEEQTSNSEDSEGWVPTPASNAFKPVQASTDDPTPGKKRHNIAYVKPENGILNVLLEACTNMRVPKAAHAYWDLFTKEYDVRPDLDNYECLLRLLRINRSSRLVAQLMAQMNDEGIHPLPRTYRIAMGACARDRNNANVVENMSVIVDQLMKASKQPDLSTLDEYLNIAFMTEDRDAITKALDKMHAVMHRLQRQLLFNKVGANQGYKERLLRFYRHMTGCVDTFSKREGLSGGEREMWQKRRAEYDALMSEYLKQQRSSKWGEDKLVEDGDQLQGAPTTQRRREPKTEFTITRRQRREDMKGEGGRVQRGPDGPRRSGSATSEMQRPTWQDRMEERKLRESKREAKTERLRMRRA</sequence>
<feature type="repeat" description="PPR" evidence="2">
    <location>
        <begin position="130"/>
        <end position="164"/>
    </location>
</feature>
<evidence type="ECO:0000256" key="2">
    <source>
        <dbReference type="PROSITE-ProRule" id="PRU00708"/>
    </source>
</evidence>
<gene>
    <name evidence="4" type="ORF">PRZ48_015218</name>
</gene>
<dbReference type="Pfam" id="PF13041">
    <property type="entry name" value="PPR_2"/>
    <property type="match status" value="1"/>
</dbReference>
<dbReference type="PANTHER" id="PTHR47942">
    <property type="entry name" value="TETRATRICOPEPTIDE REPEAT (TPR)-LIKE SUPERFAMILY PROTEIN-RELATED"/>
    <property type="match status" value="1"/>
</dbReference>
<dbReference type="Pfam" id="PF13812">
    <property type="entry name" value="PPR_3"/>
    <property type="match status" value="1"/>
</dbReference>
<evidence type="ECO:0000313" key="4">
    <source>
        <dbReference type="EMBL" id="KAK4494032.1"/>
    </source>
</evidence>
<dbReference type="InterPro" id="IPR011990">
    <property type="entry name" value="TPR-like_helical_dom_sf"/>
</dbReference>
<evidence type="ECO:0008006" key="6">
    <source>
        <dbReference type="Google" id="ProtNLM"/>
    </source>
</evidence>
<protein>
    <recommendedName>
        <fullName evidence="6">Pentatricopeptide repeat protein</fullName>
    </recommendedName>
</protein>
<feature type="region of interest" description="Disordered" evidence="3">
    <location>
        <begin position="626"/>
        <end position="722"/>
    </location>
</feature>
<evidence type="ECO:0000256" key="1">
    <source>
        <dbReference type="ARBA" id="ARBA00022737"/>
    </source>
</evidence>
<keyword evidence="1" id="KW-0677">Repeat</keyword>
<organism evidence="4 5">
    <name type="scientific">Zasmidium cellare</name>
    <name type="common">Wine cellar mold</name>
    <name type="synonym">Racodium cellare</name>
    <dbReference type="NCBI Taxonomy" id="395010"/>
    <lineage>
        <taxon>Eukaryota</taxon>
        <taxon>Fungi</taxon>
        <taxon>Dikarya</taxon>
        <taxon>Ascomycota</taxon>
        <taxon>Pezizomycotina</taxon>
        <taxon>Dothideomycetes</taxon>
        <taxon>Dothideomycetidae</taxon>
        <taxon>Mycosphaerellales</taxon>
        <taxon>Mycosphaerellaceae</taxon>
        <taxon>Zasmidium</taxon>
    </lineage>
</organism>
<reference evidence="4 5" key="1">
    <citation type="journal article" date="2023" name="G3 (Bethesda)">
        <title>A chromosome-level genome assembly of Zasmidium syzygii isolated from banana leaves.</title>
        <authorList>
            <person name="van Westerhoven A.C."/>
            <person name="Mehrabi R."/>
            <person name="Talebi R."/>
            <person name="Steentjes M.B.F."/>
            <person name="Corcolon B."/>
            <person name="Chong P.A."/>
            <person name="Kema G.H.J."/>
            <person name="Seidl M.F."/>
        </authorList>
    </citation>
    <scope>NUCLEOTIDE SEQUENCE [LARGE SCALE GENOMIC DNA]</scope>
    <source>
        <strain evidence="4 5">P124</strain>
    </source>
</reference>
<comment type="caution">
    <text evidence="4">The sequence shown here is derived from an EMBL/GenBank/DDBJ whole genome shotgun (WGS) entry which is preliminary data.</text>
</comment>
<dbReference type="PROSITE" id="PS51375">
    <property type="entry name" value="PPR"/>
    <property type="match status" value="1"/>
</dbReference>
<dbReference type="NCBIfam" id="TIGR00756">
    <property type="entry name" value="PPR"/>
    <property type="match status" value="1"/>
</dbReference>
<accession>A0ABR0DY12</accession>
<dbReference type="InterPro" id="IPR002885">
    <property type="entry name" value="PPR_rpt"/>
</dbReference>
<name>A0ABR0DY12_ZASCE</name>